<evidence type="ECO:0000313" key="2">
    <source>
        <dbReference type="EMBL" id="KAK5836121.1"/>
    </source>
</evidence>
<gene>
    <name evidence="2" type="ORF">PVK06_011874</name>
</gene>
<feature type="region of interest" description="Disordered" evidence="1">
    <location>
        <begin position="1"/>
        <end position="31"/>
    </location>
</feature>
<dbReference type="Proteomes" id="UP001358586">
    <property type="component" value="Chromosome 4"/>
</dbReference>
<feature type="compositionally biased region" description="Pro residues" evidence="1">
    <location>
        <begin position="1"/>
        <end position="11"/>
    </location>
</feature>
<accession>A0ABR0QAQ3</accession>
<keyword evidence="3" id="KW-1185">Reference proteome</keyword>
<evidence type="ECO:0000313" key="3">
    <source>
        <dbReference type="Proteomes" id="UP001358586"/>
    </source>
</evidence>
<organism evidence="2 3">
    <name type="scientific">Gossypium arboreum</name>
    <name type="common">Tree cotton</name>
    <name type="synonym">Gossypium nanking</name>
    <dbReference type="NCBI Taxonomy" id="29729"/>
    <lineage>
        <taxon>Eukaryota</taxon>
        <taxon>Viridiplantae</taxon>
        <taxon>Streptophyta</taxon>
        <taxon>Embryophyta</taxon>
        <taxon>Tracheophyta</taxon>
        <taxon>Spermatophyta</taxon>
        <taxon>Magnoliopsida</taxon>
        <taxon>eudicotyledons</taxon>
        <taxon>Gunneridae</taxon>
        <taxon>Pentapetalae</taxon>
        <taxon>rosids</taxon>
        <taxon>malvids</taxon>
        <taxon>Malvales</taxon>
        <taxon>Malvaceae</taxon>
        <taxon>Malvoideae</taxon>
        <taxon>Gossypium</taxon>
    </lineage>
</organism>
<dbReference type="EMBL" id="JARKNE010000004">
    <property type="protein sequence ID" value="KAK5836121.1"/>
    <property type="molecule type" value="Genomic_DNA"/>
</dbReference>
<reference evidence="2 3" key="1">
    <citation type="submission" date="2023-03" db="EMBL/GenBank/DDBJ databases">
        <title>WGS of Gossypium arboreum.</title>
        <authorList>
            <person name="Yu D."/>
        </authorList>
    </citation>
    <scope>NUCLEOTIDE SEQUENCE [LARGE SCALE GENOMIC DNA]</scope>
    <source>
        <tissue evidence="2">Leaf</tissue>
    </source>
</reference>
<proteinExistence type="predicted"/>
<comment type="caution">
    <text evidence="2">The sequence shown here is derived from an EMBL/GenBank/DDBJ whole genome shotgun (WGS) entry which is preliminary data.</text>
</comment>
<name>A0ABR0QAQ3_GOSAR</name>
<sequence length="72" mass="7629">MAMANPQPPPHTSVQEWSMESGIRIRTGDTSGAHCGNAPVAPFVQVLTVETEGCLSILGELSHWSLLLGKSV</sequence>
<evidence type="ECO:0000256" key="1">
    <source>
        <dbReference type="SAM" id="MobiDB-lite"/>
    </source>
</evidence>
<protein>
    <submittedName>
        <fullName evidence="2">Uncharacterized protein</fullName>
    </submittedName>
</protein>